<dbReference type="AlphaFoldDB" id="A0A085MKU3"/>
<dbReference type="EMBL" id="KL367608">
    <property type="protein sequence ID" value="KFD61882.1"/>
    <property type="molecule type" value="Genomic_DNA"/>
</dbReference>
<dbReference type="GO" id="GO:0005739">
    <property type="term" value="C:mitochondrion"/>
    <property type="evidence" value="ECO:0007669"/>
    <property type="project" value="InterPro"/>
</dbReference>
<name>A0A085MKU3_9BILA</name>
<dbReference type="Proteomes" id="UP000030764">
    <property type="component" value="Unassembled WGS sequence"/>
</dbReference>
<dbReference type="Proteomes" id="UP000030758">
    <property type="component" value="Unassembled WGS sequence"/>
</dbReference>
<keyword evidence="3" id="KW-1185">Reference proteome</keyword>
<dbReference type="EMBL" id="KL363186">
    <property type="protein sequence ID" value="KFD57839.1"/>
    <property type="molecule type" value="Genomic_DNA"/>
</dbReference>
<dbReference type="InterPro" id="IPR008699">
    <property type="entry name" value="NDUFB8"/>
</dbReference>
<dbReference type="PANTHER" id="PTHR12840">
    <property type="entry name" value="NADH-UBIQUINONE OXIDOREDUCTASE ASHI SUBUNIT"/>
    <property type="match status" value="1"/>
</dbReference>
<evidence type="ECO:0000313" key="2">
    <source>
        <dbReference type="EMBL" id="KFD61882.1"/>
    </source>
</evidence>
<evidence type="ECO:0000313" key="3">
    <source>
        <dbReference type="Proteomes" id="UP000030764"/>
    </source>
</evidence>
<gene>
    <name evidence="1" type="ORF">M513_01072</name>
    <name evidence="2" type="ORF">M514_01072</name>
</gene>
<dbReference type="Pfam" id="PF05821">
    <property type="entry name" value="NDUF_B8"/>
    <property type="match status" value="1"/>
</dbReference>
<proteinExistence type="predicted"/>
<organism evidence="1 3">
    <name type="scientific">Trichuris suis</name>
    <name type="common">pig whipworm</name>
    <dbReference type="NCBI Taxonomy" id="68888"/>
    <lineage>
        <taxon>Eukaryota</taxon>
        <taxon>Metazoa</taxon>
        <taxon>Ecdysozoa</taxon>
        <taxon>Nematoda</taxon>
        <taxon>Enoplea</taxon>
        <taxon>Dorylaimia</taxon>
        <taxon>Trichinellida</taxon>
        <taxon>Trichuridae</taxon>
        <taxon>Trichuris</taxon>
    </lineage>
</organism>
<reference evidence="1 3" key="1">
    <citation type="journal article" date="2014" name="Nat. Genet.">
        <title>Genome and transcriptome of the porcine whipworm Trichuris suis.</title>
        <authorList>
            <person name="Jex A.R."/>
            <person name="Nejsum P."/>
            <person name="Schwarz E.M."/>
            <person name="Hu L."/>
            <person name="Young N.D."/>
            <person name="Hall R.S."/>
            <person name="Korhonen P.K."/>
            <person name="Liao S."/>
            <person name="Thamsborg S."/>
            <person name="Xia J."/>
            <person name="Xu P."/>
            <person name="Wang S."/>
            <person name="Scheerlinck J.P."/>
            <person name="Hofmann A."/>
            <person name="Sternberg P.W."/>
            <person name="Wang J."/>
            <person name="Gasser R.B."/>
        </authorList>
    </citation>
    <scope>NUCLEOTIDE SEQUENCE [LARGE SCALE GENOMIC DNA]</scope>
    <source>
        <strain evidence="2">DCEP-RM93F</strain>
        <strain evidence="1">DCEP-RM93M</strain>
    </source>
</reference>
<evidence type="ECO:0000313" key="1">
    <source>
        <dbReference type="EMBL" id="KFD57839.1"/>
    </source>
</evidence>
<accession>A0A085MKU3</accession>
<evidence type="ECO:0008006" key="4">
    <source>
        <dbReference type="Google" id="ProtNLM"/>
    </source>
</evidence>
<protein>
    <recommendedName>
        <fullName evidence="4">NADH dehydrogenase [ubiquinone] 1 beta subcomplex subunit 8, mitochondrial</fullName>
    </recommendedName>
</protein>
<dbReference type="PANTHER" id="PTHR12840:SF1">
    <property type="entry name" value="NADH DEHYDROGENASE [UBIQUINONE] 1 BETA SUBCOMPLEX SUBUNIT 8, MITOCHONDRIAL"/>
    <property type="match status" value="1"/>
</dbReference>
<sequence>MQALTALRRISMSASVLRGRDWIVEGWWIRDHKPDPWPETPEERKAAARKYGLREEDYVSLPRDKHVGNYPDLGLLNYDLKDPYEDWSYGTMRRNYNEPVPHMFNVIHADRYTFTGLEYITPLQALRNILVLFFGFVGLVWFSRQLIPVNEVPKPKQYAYDYDLAWPFKDPKNFPQTGWILCPCITETAK</sequence>